<comment type="caution">
    <text evidence="2">The sequence shown here is derived from an EMBL/GenBank/DDBJ whole genome shotgun (WGS) entry which is preliminary data.</text>
</comment>
<evidence type="ECO:0000313" key="3">
    <source>
        <dbReference type="Proteomes" id="UP000178943"/>
    </source>
</evidence>
<reference evidence="2 3" key="1">
    <citation type="journal article" date="2016" name="Nat. Commun.">
        <title>Thousands of microbial genomes shed light on interconnected biogeochemical processes in an aquifer system.</title>
        <authorList>
            <person name="Anantharaman K."/>
            <person name="Brown C.T."/>
            <person name="Hug L.A."/>
            <person name="Sharon I."/>
            <person name="Castelle C.J."/>
            <person name="Probst A.J."/>
            <person name="Thomas B.C."/>
            <person name="Singh A."/>
            <person name="Wilkins M.J."/>
            <person name="Karaoz U."/>
            <person name="Brodie E.L."/>
            <person name="Williams K.H."/>
            <person name="Hubbard S.S."/>
            <person name="Banfield J.F."/>
        </authorList>
    </citation>
    <scope>NUCLEOTIDE SEQUENCE [LARGE SCALE GENOMIC DNA]</scope>
</reference>
<name>A0A1F5VUA1_9BACT</name>
<keyword evidence="1" id="KW-0472">Membrane</keyword>
<dbReference type="Proteomes" id="UP000178943">
    <property type="component" value="Unassembled WGS sequence"/>
</dbReference>
<gene>
    <name evidence="2" type="ORF">A2Y62_10840</name>
</gene>
<keyword evidence="1" id="KW-1133">Transmembrane helix</keyword>
<dbReference type="AlphaFoldDB" id="A0A1F5VUA1"/>
<accession>A0A1F5VUA1</accession>
<dbReference type="STRING" id="1817863.A2Y62_10840"/>
<keyword evidence="1" id="KW-0812">Transmembrane</keyword>
<evidence type="ECO:0000256" key="1">
    <source>
        <dbReference type="SAM" id="Phobius"/>
    </source>
</evidence>
<protein>
    <recommendedName>
        <fullName evidence="4">Glycosyltransferase 2-like domain-containing protein</fullName>
    </recommendedName>
</protein>
<evidence type="ECO:0008006" key="4">
    <source>
        <dbReference type="Google" id="ProtNLM"/>
    </source>
</evidence>
<evidence type="ECO:0000313" key="2">
    <source>
        <dbReference type="EMBL" id="OGF67042.1"/>
    </source>
</evidence>
<dbReference type="EMBL" id="MFGW01000074">
    <property type="protein sequence ID" value="OGF67042.1"/>
    <property type="molecule type" value="Genomic_DNA"/>
</dbReference>
<organism evidence="2 3">
    <name type="scientific">Candidatus Fischerbacteria bacterium RBG_13_37_8</name>
    <dbReference type="NCBI Taxonomy" id="1817863"/>
    <lineage>
        <taxon>Bacteria</taxon>
        <taxon>Candidatus Fischeribacteriota</taxon>
    </lineage>
</organism>
<dbReference type="SUPFAM" id="SSF53448">
    <property type="entry name" value="Nucleotide-diphospho-sugar transferases"/>
    <property type="match status" value="1"/>
</dbReference>
<dbReference type="InterPro" id="IPR029044">
    <property type="entry name" value="Nucleotide-diphossugar_trans"/>
</dbReference>
<feature type="transmembrane region" description="Helical" evidence="1">
    <location>
        <begin position="74"/>
        <end position="94"/>
    </location>
</feature>
<proteinExistence type="predicted"/>
<sequence length="141" mass="16554">MRAESLKKIGLLSEEYFFYHEESDWCFKAKKNNYEIWYVPSAEVFHVGGASTSLAQKSEMISDSNVILYRNTVGLFKGIIISFIMVLTELLSLIKPRDHTEYEEIQIMLIVQLKTLKKLIFSLFSSNRINYDRKKHNNHIK</sequence>
<dbReference type="Gene3D" id="3.90.550.10">
    <property type="entry name" value="Spore Coat Polysaccharide Biosynthesis Protein SpsA, Chain A"/>
    <property type="match status" value="1"/>
</dbReference>